<dbReference type="RefSeq" id="WP_062179169.1">
    <property type="nucleotide sequence ID" value="NZ_BBXL01000006.1"/>
</dbReference>
<dbReference type="InterPro" id="IPR009057">
    <property type="entry name" value="Homeodomain-like_sf"/>
</dbReference>
<dbReference type="SUPFAM" id="SSF46689">
    <property type="entry name" value="Homeodomain-like"/>
    <property type="match status" value="1"/>
</dbReference>
<keyword evidence="6" id="KW-1185">Reference proteome</keyword>
<keyword evidence="2" id="KW-0238">DNA-binding</keyword>
<dbReference type="Pfam" id="PF12833">
    <property type="entry name" value="HTH_18"/>
    <property type="match status" value="1"/>
</dbReference>
<dbReference type="STRING" id="1346286.SAMN05444362_11112"/>
<protein>
    <submittedName>
        <fullName evidence="5">Transcriptional regulator, AraC family</fullName>
    </submittedName>
</protein>
<dbReference type="SMART" id="SM00342">
    <property type="entry name" value="HTH_ARAC"/>
    <property type="match status" value="1"/>
</dbReference>
<dbReference type="EMBL" id="FQUC01000011">
    <property type="protein sequence ID" value="SHF84939.1"/>
    <property type="molecule type" value="Genomic_DNA"/>
</dbReference>
<evidence type="ECO:0000313" key="5">
    <source>
        <dbReference type="EMBL" id="SHF84939.1"/>
    </source>
</evidence>
<organism evidence="5 6">
    <name type="scientific">Dysgonomonas macrotermitis</name>
    <dbReference type="NCBI Taxonomy" id="1346286"/>
    <lineage>
        <taxon>Bacteria</taxon>
        <taxon>Pseudomonadati</taxon>
        <taxon>Bacteroidota</taxon>
        <taxon>Bacteroidia</taxon>
        <taxon>Bacteroidales</taxon>
        <taxon>Dysgonomonadaceae</taxon>
        <taxon>Dysgonomonas</taxon>
    </lineage>
</organism>
<evidence type="ECO:0000256" key="2">
    <source>
        <dbReference type="ARBA" id="ARBA00023125"/>
    </source>
</evidence>
<dbReference type="PANTHER" id="PTHR43280:SF32">
    <property type="entry name" value="TRANSCRIPTIONAL REGULATORY PROTEIN"/>
    <property type="match status" value="1"/>
</dbReference>
<evidence type="ECO:0000259" key="4">
    <source>
        <dbReference type="PROSITE" id="PS01124"/>
    </source>
</evidence>
<accession>A0A1M5F0C9</accession>
<dbReference type="OrthoDB" id="1096411at2"/>
<keyword evidence="1" id="KW-0805">Transcription regulation</keyword>
<evidence type="ECO:0000256" key="1">
    <source>
        <dbReference type="ARBA" id="ARBA00023015"/>
    </source>
</evidence>
<dbReference type="InterPro" id="IPR003313">
    <property type="entry name" value="AraC-bd"/>
</dbReference>
<name>A0A1M5F0C9_9BACT</name>
<dbReference type="SUPFAM" id="SSF51215">
    <property type="entry name" value="Regulatory protein AraC"/>
    <property type="match status" value="1"/>
</dbReference>
<gene>
    <name evidence="5" type="ORF">SAMN05444362_11112</name>
</gene>
<dbReference type="Proteomes" id="UP000184480">
    <property type="component" value="Unassembled WGS sequence"/>
</dbReference>
<dbReference type="AlphaFoldDB" id="A0A1M5F0C9"/>
<sequence>MNENIRTVGFKTLPIDIEVKDMQFTKKVPKLLGQPHKAAFFQVIWLTEGNIRLHVDFREIVITSGELLIIAAGQVCQFDTDCEYAGKMILFTDSFFNMTEQDSNLLYTSEILNPVNLNKTVILNKSLISNLFAQLENELKQQTDSFQINIAQSFLRIIILEAERQLVSTYPPTQNSLGRKFYNEVERRFKENRNIQYYVQLLGISEKALSKEVKTLTGKTPKAYIDYRITLEAKRLLSYSNLSAKEIGFELGFDEPTNFNKYFRKNTGFTPVGFRNSKKPAE</sequence>
<dbReference type="PANTHER" id="PTHR43280">
    <property type="entry name" value="ARAC-FAMILY TRANSCRIPTIONAL REGULATOR"/>
    <property type="match status" value="1"/>
</dbReference>
<dbReference type="Gene3D" id="1.10.10.60">
    <property type="entry name" value="Homeodomain-like"/>
    <property type="match status" value="1"/>
</dbReference>
<dbReference type="PROSITE" id="PS01124">
    <property type="entry name" value="HTH_ARAC_FAMILY_2"/>
    <property type="match status" value="1"/>
</dbReference>
<feature type="domain" description="HTH araC/xylS-type" evidence="4">
    <location>
        <begin position="179"/>
        <end position="277"/>
    </location>
</feature>
<evidence type="ECO:0000256" key="3">
    <source>
        <dbReference type="ARBA" id="ARBA00023163"/>
    </source>
</evidence>
<dbReference type="InterPro" id="IPR018060">
    <property type="entry name" value="HTH_AraC"/>
</dbReference>
<evidence type="ECO:0000313" key="6">
    <source>
        <dbReference type="Proteomes" id="UP000184480"/>
    </source>
</evidence>
<proteinExistence type="predicted"/>
<reference evidence="6" key="1">
    <citation type="submission" date="2016-11" db="EMBL/GenBank/DDBJ databases">
        <authorList>
            <person name="Varghese N."/>
            <person name="Submissions S."/>
        </authorList>
    </citation>
    <scope>NUCLEOTIDE SEQUENCE [LARGE SCALE GENOMIC DNA]</scope>
    <source>
        <strain evidence="6">DSM 27370</strain>
    </source>
</reference>
<dbReference type="GO" id="GO:0003700">
    <property type="term" value="F:DNA-binding transcription factor activity"/>
    <property type="evidence" value="ECO:0007669"/>
    <property type="project" value="InterPro"/>
</dbReference>
<dbReference type="Pfam" id="PF02311">
    <property type="entry name" value="AraC_binding"/>
    <property type="match status" value="1"/>
</dbReference>
<keyword evidence="3" id="KW-0804">Transcription</keyword>
<dbReference type="GO" id="GO:0043565">
    <property type="term" value="F:sequence-specific DNA binding"/>
    <property type="evidence" value="ECO:0007669"/>
    <property type="project" value="InterPro"/>
</dbReference>
<dbReference type="InterPro" id="IPR037923">
    <property type="entry name" value="HTH-like"/>
</dbReference>